<comment type="caution">
    <text evidence="1">The sequence shown here is derived from an EMBL/GenBank/DDBJ whole genome shotgun (WGS) entry which is preliminary data.</text>
</comment>
<evidence type="ECO:0000313" key="1">
    <source>
        <dbReference type="EMBL" id="CAJ2674531.1"/>
    </source>
</evidence>
<dbReference type="EMBL" id="CASHSV030000716">
    <property type="protein sequence ID" value="CAJ2674531.1"/>
    <property type="molecule type" value="Genomic_DNA"/>
</dbReference>
<reference evidence="1" key="1">
    <citation type="submission" date="2023-10" db="EMBL/GenBank/DDBJ databases">
        <authorList>
            <person name="Rodriguez Cubillos JULIANA M."/>
            <person name="De Vega J."/>
        </authorList>
    </citation>
    <scope>NUCLEOTIDE SEQUENCE</scope>
</reference>
<name>A0ACB0LZG9_TRIPR</name>
<evidence type="ECO:0000313" key="2">
    <source>
        <dbReference type="Proteomes" id="UP001177021"/>
    </source>
</evidence>
<accession>A0ACB0LZG9</accession>
<keyword evidence="2" id="KW-1185">Reference proteome</keyword>
<gene>
    <name evidence="1" type="ORF">MILVUS5_LOCUS37750</name>
</gene>
<proteinExistence type="predicted"/>
<dbReference type="Proteomes" id="UP001177021">
    <property type="component" value="Unassembled WGS sequence"/>
</dbReference>
<protein>
    <submittedName>
        <fullName evidence="1">Uncharacterized protein</fullName>
    </submittedName>
</protein>
<organism evidence="1 2">
    <name type="scientific">Trifolium pratense</name>
    <name type="common">Red clover</name>
    <dbReference type="NCBI Taxonomy" id="57577"/>
    <lineage>
        <taxon>Eukaryota</taxon>
        <taxon>Viridiplantae</taxon>
        <taxon>Streptophyta</taxon>
        <taxon>Embryophyta</taxon>
        <taxon>Tracheophyta</taxon>
        <taxon>Spermatophyta</taxon>
        <taxon>Magnoliopsida</taxon>
        <taxon>eudicotyledons</taxon>
        <taxon>Gunneridae</taxon>
        <taxon>Pentapetalae</taxon>
        <taxon>rosids</taxon>
        <taxon>fabids</taxon>
        <taxon>Fabales</taxon>
        <taxon>Fabaceae</taxon>
        <taxon>Papilionoideae</taxon>
        <taxon>50 kb inversion clade</taxon>
        <taxon>NPAAA clade</taxon>
        <taxon>Hologalegina</taxon>
        <taxon>IRL clade</taxon>
        <taxon>Trifolieae</taxon>
        <taxon>Trifolium</taxon>
    </lineage>
</organism>
<sequence>MDMEEENVDARDGVEPQNTILADSTVVFTNDKVFATRGDLLKWAKKVGKENGVAVVIYRSEIATAKPGTRTKLILACERSGKYRPWKNPKPVRGTCTKKCECPFRLRGIPSMAGEGWTLHVEYGMHNHDLSNLLTGHSFLGRLSNEEKNLLGDMTKNMVKPRNILMSFRDHNAESLTTIKQIYNARQAYRSSIRGNRTEMQHLMSLMERDKYVYRYRKVDDSDELRDIFWAHPDSITLVNKFHLVLIMDSTYKTCKYRLPLLEIVGATSTGMTFSVAFAYLQSERTDNFVWALQMLKEQITCGAVGVIVTDRDLALMNVVQIVFPDAVNLLCLFHVCKNVKAKCKSIVTPKKKQQMVMEAWEDVVYCSDQAEYQQQLEVFKTVCNDFADFHDYVHEQWLVPHKEKFVEAWTNKVMHLGNTTTNRAESAHWSLKRILQDSMGDICSVWEAASSMITLQHNEIKASFERSIFKKEHRHDIRLYAHLRGHVSRHALSHIVDEFDRVKYVGIDKCSCRCIIRNTHGLPCACELARYSMMPCAIPLDAVHIIWRKLNFFDDEFSKSSELSLKPEIGALIRRFDELDMSGKIALKSKVHEIAFPITTSMCPPPDKAKHKGAPKIVKRKVSKREKSTKRDLSWWEHVDATMESQSSVKKPTPPPSTQKLTPRPSVNKVNKRRVLPFMKWIAKEVHHFIDDILDVGPDGNCGYRAVGALLGRGEDSWPLIRQECLVELQQWKEEYARMFGGEDYVRSMMQSLYVNKYATRDKWMTLPAMGHVIASKYNITLVSLSVNMPMTFFPLRSPLSPSSKLIVVTYVDNCHWVQVYLKPNSPIPPATNLWIKYCREEARTWEAAYLTRIQSWLTIFPKTEEPVINIGDPC</sequence>